<dbReference type="PANTHER" id="PTHR24178">
    <property type="entry name" value="MOLTING PROTEIN MLT-4"/>
    <property type="match status" value="1"/>
</dbReference>
<feature type="repeat" description="ANK" evidence="3">
    <location>
        <begin position="163"/>
        <end position="185"/>
    </location>
</feature>
<dbReference type="SUPFAM" id="SSF48403">
    <property type="entry name" value="Ankyrin repeat"/>
    <property type="match status" value="1"/>
</dbReference>
<keyword evidence="1" id="KW-0677">Repeat</keyword>
<gene>
    <name evidence="4" type="ORF">BJ508DRAFT_325460</name>
</gene>
<dbReference type="Pfam" id="PF12796">
    <property type="entry name" value="Ank_2"/>
    <property type="match status" value="1"/>
</dbReference>
<organism evidence="4 5">
    <name type="scientific">Ascobolus immersus RN42</name>
    <dbReference type="NCBI Taxonomy" id="1160509"/>
    <lineage>
        <taxon>Eukaryota</taxon>
        <taxon>Fungi</taxon>
        <taxon>Dikarya</taxon>
        <taxon>Ascomycota</taxon>
        <taxon>Pezizomycotina</taxon>
        <taxon>Pezizomycetes</taxon>
        <taxon>Pezizales</taxon>
        <taxon>Ascobolaceae</taxon>
        <taxon>Ascobolus</taxon>
    </lineage>
</organism>
<evidence type="ECO:0000313" key="5">
    <source>
        <dbReference type="Proteomes" id="UP000275078"/>
    </source>
</evidence>
<proteinExistence type="predicted"/>
<evidence type="ECO:0000256" key="2">
    <source>
        <dbReference type="ARBA" id="ARBA00023043"/>
    </source>
</evidence>
<dbReference type="Gene3D" id="1.25.40.20">
    <property type="entry name" value="Ankyrin repeat-containing domain"/>
    <property type="match status" value="2"/>
</dbReference>
<feature type="repeat" description="ANK" evidence="3">
    <location>
        <begin position="130"/>
        <end position="162"/>
    </location>
</feature>
<dbReference type="OrthoDB" id="539213at2759"/>
<dbReference type="InterPro" id="IPR002110">
    <property type="entry name" value="Ankyrin_rpt"/>
</dbReference>
<dbReference type="EMBL" id="ML119671">
    <property type="protein sequence ID" value="RPA82459.1"/>
    <property type="molecule type" value="Genomic_DNA"/>
</dbReference>
<evidence type="ECO:0000313" key="4">
    <source>
        <dbReference type="EMBL" id="RPA82459.1"/>
    </source>
</evidence>
<dbReference type="PROSITE" id="PS50297">
    <property type="entry name" value="ANK_REP_REGION"/>
    <property type="match status" value="2"/>
</dbReference>
<dbReference type="STRING" id="1160509.A0A3N4I8R0"/>
<keyword evidence="2 3" id="KW-0040">ANK repeat</keyword>
<reference evidence="4 5" key="1">
    <citation type="journal article" date="2018" name="Nat. Ecol. Evol.">
        <title>Pezizomycetes genomes reveal the molecular basis of ectomycorrhizal truffle lifestyle.</title>
        <authorList>
            <person name="Murat C."/>
            <person name="Payen T."/>
            <person name="Noel B."/>
            <person name="Kuo A."/>
            <person name="Morin E."/>
            <person name="Chen J."/>
            <person name="Kohler A."/>
            <person name="Krizsan K."/>
            <person name="Balestrini R."/>
            <person name="Da Silva C."/>
            <person name="Montanini B."/>
            <person name="Hainaut M."/>
            <person name="Levati E."/>
            <person name="Barry K.W."/>
            <person name="Belfiori B."/>
            <person name="Cichocki N."/>
            <person name="Clum A."/>
            <person name="Dockter R.B."/>
            <person name="Fauchery L."/>
            <person name="Guy J."/>
            <person name="Iotti M."/>
            <person name="Le Tacon F."/>
            <person name="Lindquist E.A."/>
            <person name="Lipzen A."/>
            <person name="Malagnac F."/>
            <person name="Mello A."/>
            <person name="Molinier V."/>
            <person name="Miyauchi S."/>
            <person name="Poulain J."/>
            <person name="Riccioni C."/>
            <person name="Rubini A."/>
            <person name="Sitrit Y."/>
            <person name="Splivallo R."/>
            <person name="Traeger S."/>
            <person name="Wang M."/>
            <person name="Zifcakova L."/>
            <person name="Wipf D."/>
            <person name="Zambonelli A."/>
            <person name="Paolocci F."/>
            <person name="Nowrousian M."/>
            <person name="Ottonello S."/>
            <person name="Baldrian P."/>
            <person name="Spatafora J.W."/>
            <person name="Henrissat B."/>
            <person name="Nagy L.G."/>
            <person name="Aury J.M."/>
            <person name="Wincker P."/>
            <person name="Grigoriev I.V."/>
            <person name="Bonfante P."/>
            <person name="Martin F.M."/>
        </authorList>
    </citation>
    <scope>NUCLEOTIDE SEQUENCE [LARGE SCALE GENOMIC DNA]</scope>
    <source>
        <strain evidence="4 5">RN42</strain>
    </source>
</reference>
<evidence type="ECO:0000256" key="1">
    <source>
        <dbReference type="ARBA" id="ARBA00022737"/>
    </source>
</evidence>
<dbReference type="PROSITE" id="PS50088">
    <property type="entry name" value="ANK_REPEAT"/>
    <property type="match status" value="2"/>
</dbReference>
<accession>A0A3N4I8R0</accession>
<dbReference type="AlphaFoldDB" id="A0A3N4I8R0"/>
<name>A0A3N4I8R0_ASCIM</name>
<dbReference type="PANTHER" id="PTHR24178:SF9">
    <property type="entry name" value="ANK_REP_REGION DOMAIN-CONTAINING PROTEIN"/>
    <property type="match status" value="1"/>
</dbReference>
<protein>
    <submittedName>
        <fullName evidence="4">Ankyrin</fullName>
    </submittedName>
</protein>
<dbReference type="Proteomes" id="UP000275078">
    <property type="component" value="Unassembled WGS sequence"/>
</dbReference>
<dbReference type="SMART" id="SM00248">
    <property type="entry name" value="ANK"/>
    <property type="match status" value="5"/>
</dbReference>
<keyword evidence="5" id="KW-1185">Reference proteome</keyword>
<dbReference type="InterPro" id="IPR036770">
    <property type="entry name" value="Ankyrin_rpt-contain_sf"/>
</dbReference>
<sequence>MSERTGLDTAIIDGSLDRDSDVPVTQTSVLRALSNEQRKSGPAEALSDLELECRSKIKTPWMDRFTSHVKANDTTKAFGILRSTDFKPMERNIQGETLLHLLVTQQDMNLLSCALNVYSIHKLVNCRNYKGETPFHYAAKSGSHEAFGRLPNEGGDISIADAEGVTPLHLAAAHGNGERLLKEVFFGPTGKVDATIQDDYKRSVYHHAAMTGSIESVRILFQKGRAKKVALFAPDRFGNTPFHYAAGRDDGTFLEALLRFLTGETDGEQKAALTSYINEPSPSSGYTPLGFAAFHLDQVISGDPLLALLSWPGVKISGVHGKAGGQEYSFLDLLIYSFARLGTAPPSNLHSCPTVLLSRGKSMVQTLKRVIKQIELKDPALLNELSPNTGVRPLVMARYVDTEVLGKIGMGSKDKDTSVSDMLESSDMVNGLSVPGGSVPGPGRLVAALNTFFSFWKVHRVGVMGEI</sequence>
<evidence type="ECO:0000256" key="3">
    <source>
        <dbReference type="PROSITE-ProRule" id="PRU00023"/>
    </source>
</evidence>